<protein>
    <submittedName>
        <fullName evidence="5">Sporulation and spore germination protein</fullName>
    </submittedName>
</protein>
<comment type="caution">
    <text evidence="5">The sequence shown here is derived from an EMBL/GenBank/DDBJ whole genome shotgun (WGS) entry which is preliminary data.</text>
</comment>
<feature type="compositionally biased region" description="Low complexity" evidence="1">
    <location>
        <begin position="111"/>
        <end position="129"/>
    </location>
</feature>
<evidence type="ECO:0000313" key="6">
    <source>
        <dbReference type="Proteomes" id="UP000294508"/>
    </source>
</evidence>
<feature type="compositionally biased region" description="Low complexity" evidence="1">
    <location>
        <begin position="83"/>
        <end position="103"/>
    </location>
</feature>
<dbReference type="AlphaFoldDB" id="A0A4R2HW65"/>
<evidence type="ECO:0000256" key="2">
    <source>
        <dbReference type="SAM" id="Phobius"/>
    </source>
</evidence>
<feature type="region of interest" description="Disordered" evidence="1">
    <location>
        <begin position="22"/>
        <end position="45"/>
    </location>
</feature>
<keyword evidence="2" id="KW-1133">Transmembrane helix</keyword>
<evidence type="ECO:0000259" key="4">
    <source>
        <dbReference type="Pfam" id="PF10648"/>
    </source>
</evidence>
<keyword evidence="2" id="KW-0472">Membrane</keyword>
<feature type="region of interest" description="Disordered" evidence="1">
    <location>
        <begin position="77"/>
        <end position="133"/>
    </location>
</feature>
<dbReference type="InterPro" id="IPR019606">
    <property type="entry name" value="GerMN"/>
</dbReference>
<accession>A0A4R2HW65</accession>
<sequence>MSDHPNDPFDDLMRQALANEADRIEPADALPEIQARARAQRRPATRRPWVLTAGAAAIGTAAAIGAFAVLDDSAKTAGDDQLAGSPGTTTSATGAPSSTIPTTAPAPTPAPSAATQPPTSSPKTTAAPSVRGIPETVRSAAVPVYWLGEKVGTTTADPTVRLYRTWSKIVHGRPAFEAVRIMTSKDAGDPDYYSAWRGAQVSSVTRAGDVVTVDFKQLPQTELDEAAATIATQQLVYTVQGAMNNARDRVQVTQQGRAGGLLFGHIDTSRPFSRAEASKVQALVWIDNLTDGQVTKSPLTVTGIAAAFEGTVNWRATNLKTRATQADFTTTKEGQAFSPFAVPLKLQPGQWRIEAYLISDADGSISDTDSKTVFVK</sequence>
<feature type="transmembrane region" description="Helical" evidence="2">
    <location>
        <begin position="48"/>
        <end position="70"/>
    </location>
</feature>
<name>A0A4R2HW65_9ACTN</name>
<keyword evidence="2" id="KW-0812">Transmembrane</keyword>
<gene>
    <name evidence="5" type="ORF">EV652_101599</name>
</gene>
<dbReference type="Proteomes" id="UP000294508">
    <property type="component" value="Unassembled WGS sequence"/>
</dbReference>
<organism evidence="5 6">
    <name type="scientific">Kribbella steppae</name>
    <dbReference type="NCBI Taxonomy" id="2512223"/>
    <lineage>
        <taxon>Bacteria</taxon>
        <taxon>Bacillati</taxon>
        <taxon>Actinomycetota</taxon>
        <taxon>Actinomycetes</taxon>
        <taxon>Propionibacteriales</taxon>
        <taxon>Kribbellaceae</taxon>
        <taxon>Kribbella</taxon>
    </lineage>
</organism>
<evidence type="ECO:0000313" key="5">
    <source>
        <dbReference type="EMBL" id="TCO35714.1"/>
    </source>
</evidence>
<dbReference type="Pfam" id="PF10648">
    <property type="entry name" value="Gmad2"/>
    <property type="match status" value="1"/>
</dbReference>
<feature type="domain" description="Bacterial spore germination immunoglobulin-like" evidence="4">
    <location>
        <begin position="284"/>
        <end position="364"/>
    </location>
</feature>
<dbReference type="RefSeq" id="WP_132207365.1">
    <property type="nucleotide sequence ID" value="NZ_SLWN01000001.1"/>
</dbReference>
<dbReference type="OrthoDB" id="4843507at2"/>
<dbReference type="EMBL" id="SLWN01000001">
    <property type="protein sequence ID" value="TCO35714.1"/>
    <property type="molecule type" value="Genomic_DNA"/>
</dbReference>
<evidence type="ECO:0000259" key="3">
    <source>
        <dbReference type="Pfam" id="PF10646"/>
    </source>
</evidence>
<keyword evidence="6" id="KW-1185">Reference proteome</keyword>
<proteinExistence type="predicted"/>
<dbReference type="Pfam" id="PF10646">
    <property type="entry name" value="Germane"/>
    <property type="match status" value="1"/>
</dbReference>
<dbReference type="InterPro" id="IPR018911">
    <property type="entry name" value="Gmad2_Ig-like_dom"/>
</dbReference>
<feature type="domain" description="GerMN" evidence="3">
    <location>
        <begin position="143"/>
        <end position="256"/>
    </location>
</feature>
<evidence type="ECO:0000256" key="1">
    <source>
        <dbReference type="SAM" id="MobiDB-lite"/>
    </source>
</evidence>
<reference evidence="5 6" key="1">
    <citation type="journal article" date="2015" name="Stand. Genomic Sci.">
        <title>Genomic Encyclopedia of Bacterial and Archaeal Type Strains, Phase III: the genomes of soil and plant-associated and newly described type strains.</title>
        <authorList>
            <person name="Whitman W.B."/>
            <person name="Woyke T."/>
            <person name="Klenk H.P."/>
            <person name="Zhou Y."/>
            <person name="Lilburn T.G."/>
            <person name="Beck B.J."/>
            <person name="De Vos P."/>
            <person name="Vandamme P."/>
            <person name="Eisen J.A."/>
            <person name="Garrity G."/>
            <person name="Hugenholtz P."/>
            <person name="Kyrpides N.C."/>
        </authorList>
    </citation>
    <scope>NUCLEOTIDE SEQUENCE [LARGE SCALE GENOMIC DNA]</scope>
    <source>
        <strain evidence="5 6">VKM Ac-2572</strain>
    </source>
</reference>